<evidence type="ECO:0000259" key="6">
    <source>
        <dbReference type="Pfam" id="PF02897"/>
    </source>
</evidence>
<dbReference type="AlphaFoldDB" id="A0A378V3T0"/>
<evidence type="ECO:0000256" key="1">
    <source>
        <dbReference type="ARBA" id="ARBA00005228"/>
    </source>
</evidence>
<organism evidence="7 8">
    <name type="scientific">Mycolicibacterium fortuitum</name>
    <name type="common">Mycobacterium fortuitum</name>
    <dbReference type="NCBI Taxonomy" id="1766"/>
    <lineage>
        <taxon>Bacteria</taxon>
        <taxon>Bacillati</taxon>
        <taxon>Actinomycetota</taxon>
        <taxon>Actinomycetes</taxon>
        <taxon>Mycobacteriales</taxon>
        <taxon>Mycobacteriaceae</taxon>
        <taxon>Mycolicibacterium</taxon>
    </lineage>
</organism>
<dbReference type="InterPro" id="IPR023302">
    <property type="entry name" value="Pept_S9A_N"/>
</dbReference>
<dbReference type="Pfam" id="PF02897">
    <property type="entry name" value="Peptidase_S9_N"/>
    <property type="match status" value="1"/>
</dbReference>
<feature type="domain" description="Peptidase S9A N-terminal" evidence="6">
    <location>
        <begin position="2"/>
        <end position="113"/>
    </location>
</feature>
<protein>
    <submittedName>
        <fullName evidence="7">Protease II (Oligopeptidase B), PtrB</fullName>
        <ecNumber evidence="7">3.4.21.83</ecNumber>
    </submittedName>
</protein>
<dbReference type="InterPro" id="IPR029058">
    <property type="entry name" value="AB_hydrolase_fold"/>
</dbReference>
<sequence>MLVDAPVGNPSDFRTVIEHRSDVRLDGVDAFDGFLVVSYRSEALPKMALWPLTADGYGTREELTFDSELTAAGMGGNPNWSTPKLRIGATSFITPARIYDLDLATGERTLLREQPVLGGYRPEDYVERRDWAVASDGARIPLSIIHRAGLQFPAPALIYGYGAYESCEDPRFSIARLSLLDRGMVFVIAHVRGGGELGRPWYEHGKLLEKTNTFTDFIASARHLVDTGVTRPQNLVALGGSAGGLLMGAVANMARNCSPEFWPRCRSSMR</sequence>
<keyword evidence="4" id="KW-0720">Serine protease</keyword>
<dbReference type="PRINTS" id="PR00862">
    <property type="entry name" value="PROLIGOPTASE"/>
</dbReference>
<dbReference type="InterPro" id="IPR051543">
    <property type="entry name" value="Serine_Peptidase_S9A"/>
</dbReference>
<accession>A0A378V3T0</accession>
<dbReference type="Pfam" id="PF00326">
    <property type="entry name" value="Peptidase_S9"/>
    <property type="match status" value="1"/>
</dbReference>
<evidence type="ECO:0000256" key="4">
    <source>
        <dbReference type="ARBA" id="ARBA00022825"/>
    </source>
</evidence>
<evidence type="ECO:0000259" key="5">
    <source>
        <dbReference type="Pfam" id="PF00326"/>
    </source>
</evidence>
<dbReference type="EMBL" id="UGQY01000004">
    <property type="protein sequence ID" value="SUA04447.1"/>
    <property type="molecule type" value="Genomic_DNA"/>
</dbReference>
<dbReference type="InterPro" id="IPR002470">
    <property type="entry name" value="Peptidase_S9A"/>
</dbReference>
<proteinExistence type="inferred from homology"/>
<evidence type="ECO:0000313" key="8">
    <source>
        <dbReference type="Proteomes" id="UP000255389"/>
    </source>
</evidence>
<dbReference type="EC" id="3.4.21.83" evidence="7"/>
<keyword evidence="3 7" id="KW-0378">Hydrolase</keyword>
<dbReference type="Gene3D" id="2.130.10.120">
    <property type="entry name" value="Prolyl oligopeptidase, N-terminal domain"/>
    <property type="match status" value="1"/>
</dbReference>
<gene>
    <name evidence="7" type="primary">ptrB_2</name>
    <name evidence="7" type="ORF">NCTC1542_05947</name>
</gene>
<dbReference type="GO" id="GO:0004252">
    <property type="term" value="F:serine-type endopeptidase activity"/>
    <property type="evidence" value="ECO:0007669"/>
    <property type="project" value="UniProtKB-EC"/>
</dbReference>
<dbReference type="PANTHER" id="PTHR11757">
    <property type="entry name" value="PROTEASE FAMILY S9A OLIGOPEPTIDASE"/>
    <property type="match status" value="1"/>
</dbReference>
<dbReference type="PANTHER" id="PTHR11757:SF19">
    <property type="entry name" value="PROLYL ENDOPEPTIDASE-LIKE"/>
    <property type="match status" value="1"/>
</dbReference>
<reference evidence="7 8" key="1">
    <citation type="submission" date="2018-06" db="EMBL/GenBank/DDBJ databases">
        <authorList>
            <consortium name="Pathogen Informatics"/>
            <person name="Doyle S."/>
        </authorList>
    </citation>
    <scope>NUCLEOTIDE SEQUENCE [LARGE SCALE GENOMIC DNA]</scope>
    <source>
        <strain evidence="7 8">NCTC1542</strain>
    </source>
</reference>
<dbReference type="SUPFAM" id="SSF53474">
    <property type="entry name" value="alpha/beta-Hydrolases"/>
    <property type="match status" value="1"/>
</dbReference>
<dbReference type="GO" id="GO:0006508">
    <property type="term" value="P:proteolysis"/>
    <property type="evidence" value="ECO:0007669"/>
    <property type="project" value="UniProtKB-KW"/>
</dbReference>
<evidence type="ECO:0000256" key="3">
    <source>
        <dbReference type="ARBA" id="ARBA00022801"/>
    </source>
</evidence>
<comment type="similarity">
    <text evidence="1">Belongs to the peptidase S9A family.</text>
</comment>
<evidence type="ECO:0000256" key="2">
    <source>
        <dbReference type="ARBA" id="ARBA00022670"/>
    </source>
</evidence>
<dbReference type="Gene3D" id="3.40.50.1820">
    <property type="entry name" value="alpha/beta hydrolase"/>
    <property type="match status" value="1"/>
</dbReference>
<keyword evidence="2 7" id="KW-0645">Protease</keyword>
<dbReference type="InterPro" id="IPR001375">
    <property type="entry name" value="Peptidase_S9_cat"/>
</dbReference>
<evidence type="ECO:0000313" key="7">
    <source>
        <dbReference type="EMBL" id="SUA04447.1"/>
    </source>
</evidence>
<name>A0A378V3T0_MYCFO</name>
<feature type="domain" description="Peptidase S9 prolyl oligopeptidase catalytic" evidence="5">
    <location>
        <begin position="171"/>
        <end position="255"/>
    </location>
</feature>
<dbReference type="Proteomes" id="UP000255389">
    <property type="component" value="Unassembled WGS sequence"/>
</dbReference>